<dbReference type="InterPro" id="IPR020892">
    <property type="entry name" value="Cyclophilin-type_PPIase_CS"/>
</dbReference>
<dbReference type="EC" id="5.2.1.8" evidence="1"/>
<dbReference type="EMBL" id="KF900909">
    <property type="protein sequence ID" value="AIF11108.1"/>
    <property type="molecule type" value="Genomic_DNA"/>
</dbReference>
<reference evidence="5" key="1">
    <citation type="journal article" date="2014" name="Genome Biol. Evol.">
        <title>Pangenome evidence for extensive interdomain horizontal transfer affecting lineage core and shell genes in uncultured planktonic thaumarchaeota and euryarchaeota.</title>
        <authorList>
            <person name="Deschamps P."/>
            <person name="Zivanovic Y."/>
            <person name="Moreira D."/>
            <person name="Rodriguez-Valera F."/>
            <person name="Lopez-Garcia P."/>
        </authorList>
    </citation>
    <scope>NUCLEOTIDE SEQUENCE</scope>
</reference>
<dbReference type="PRINTS" id="PR00153">
    <property type="entry name" value="CSAPPISMRASE"/>
</dbReference>
<feature type="domain" description="PPIase cyclophilin-type" evidence="4">
    <location>
        <begin position="1"/>
        <end position="158"/>
    </location>
</feature>
<name>A0A075HBE2_9ARCH</name>
<evidence type="ECO:0000256" key="3">
    <source>
        <dbReference type="ARBA" id="ARBA00023235"/>
    </source>
</evidence>
<dbReference type="InterPro" id="IPR002130">
    <property type="entry name" value="Cyclophilin-type_PPIase_dom"/>
</dbReference>
<dbReference type="AlphaFoldDB" id="A0A075HBE2"/>
<evidence type="ECO:0000313" key="5">
    <source>
        <dbReference type="EMBL" id="AIF11108.1"/>
    </source>
</evidence>
<protein>
    <recommendedName>
        <fullName evidence="1">peptidylprolyl isomerase</fullName>
        <ecNumber evidence="1">5.2.1.8</ecNumber>
    </recommendedName>
</protein>
<dbReference type="InterPro" id="IPR044666">
    <property type="entry name" value="Cyclophilin_A-like"/>
</dbReference>
<gene>
    <name evidence="5" type="primary">PPIB</name>
    <name evidence="5" type="synonym">ppiB</name>
</gene>
<proteinExistence type="predicted"/>
<sequence>MTKAVIETNFGNIEFDLLPDLAPETVRNFTKLAESEFYNGTLFHRIIPGFMIQGGDPNTKKSELRAQWGMGGPGHNVKAEFSSRSHLRGIVSMARAADPNSAGSQFFIVTTDSTFLDREYTVFGEVTQGMDVADKIVNLPRDQTDCPQEEAKMNKVTISN</sequence>
<dbReference type="Gene3D" id="2.40.100.10">
    <property type="entry name" value="Cyclophilin-like"/>
    <property type="match status" value="1"/>
</dbReference>
<keyword evidence="3 5" id="KW-0413">Isomerase</keyword>
<evidence type="ECO:0000259" key="4">
    <source>
        <dbReference type="PROSITE" id="PS50072"/>
    </source>
</evidence>
<dbReference type="InterPro" id="IPR024936">
    <property type="entry name" value="Cyclophilin-type_PPIase"/>
</dbReference>
<dbReference type="CDD" id="cd00317">
    <property type="entry name" value="cyclophilin"/>
    <property type="match status" value="1"/>
</dbReference>
<dbReference type="InterPro" id="IPR029000">
    <property type="entry name" value="Cyclophilin-like_dom_sf"/>
</dbReference>
<dbReference type="PIRSF" id="PIRSF001467">
    <property type="entry name" value="Peptidylpro_ismrse"/>
    <property type="match status" value="1"/>
</dbReference>
<evidence type="ECO:0000256" key="1">
    <source>
        <dbReference type="ARBA" id="ARBA00013194"/>
    </source>
</evidence>
<dbReference type="Pfam" id="PF00160">
    <property type="entry name" value="Pro_isomerase"/>
    <property type="match status" value="1"/>
</dbReference>
<dbReference type="PANTHER" id="PTHR45625">
    <property type="entry name" value="PEPTIDYL-PROLYL CIS-TRANS ISOMERASE-RELATED"/>
    <property type="match status" value="1"/>
</dbReference>
<accession>A0A075HBE2</accession>
<dbReference type="PROSITE" id="PS00170">
    <property type="entry name" value="CSA_PPIASE_1"/>
    <property type="match status" value="1"/>
</dbReference>
<dbReference type="PROSITE" id="PS50072">
    <property type="entry name" value="CSA_PPIASE_2"/>
    <property type="match status" value="1"/>
</dbReference>
<dbReference type="SUPFAM" id="SSF50891">
    <property type="entry name" value="Cyclophilin-like"/>
    <property type="match status" value="1"/>
</dbReference>
<keyword evidence="2" id="KW-0697">Rotamase</keyword>
<dbReference type="GO" id="GO:0006457">
    <property type="term" value="P:protein folding"/>
    <property type="evidence" value="ECO:0007669"/>
    <property type="project" value="InterPro"/>
</dbReference>
<dbReference type="GO" id="GO:0003755">
    <property type="term" value="F:peptidyl-prolyl cis-trans isomerase activity"/>
    <property type="evidence" value="ECO:0007669"/>
    <property type="project" value="UniProtKB-KW"/>
</dbReference>
<dbReference type="PANTHER" id="PTHR45625:SF4">
    <property type="entry name" value="PEPTIDYLPROLYL ISOMERASE DOMAIN AND WD REPEAT-CONTAINING PROTEIN 1"/>
    <property type="match status" value="1"/>
</dbReference>
<evidence type="ECO:0000256" key="2">
    <source>
        <dbReference type="ARBA" id="ARBA00023110"/>
    </source>
</evidence>
<organism evidence="5">
    <name type="scientific">uncultured marine thaumarchaeote KM3_49_A08</name>
    <dbReference type="NCBI Taxonomy" id="1456171"/>
    <lineage>
        <taxon>Archaea</taxon>
        <taxon>Nitrososphaerota</taxon>
        <taxon>environmental samples</taxon>
    </lineage>
</organism>